<protein>
    <submittedName>
        <fullName evidence="1">Uncharacterized protein</fullName>
    </submittedName>
</protein>
<proteinExistence type="predicted"/>
<accession>A0A9W6KQR3</accession>
<dbReference type="Proteomes" id="UP001143480">
    <property type="component" value="Unassembled WGS sequence"/>
</dbReference>
<keyword evidence="2" id="KW-1185">Reference proteome</keyword>
<evidence type="ECO:0000313" key="2">
    <source>
        <dbReference type="Proteomes" id="UP001143480"/>
    </source>
</evidence>
<dbReference type="EMBL" id="BSFP01000048">
    <property type="protein sequence ID" value="GLL04700.1"/>
    <property type="molecule type" value="Genomic_DNA"/>
</dbReference>
<organism evidence="1 2">
    <name type="scientific">Dactylosporangium matsuzakiense</name>
    <dbReference type="NCBI Taxonomy" id="53360"/>
    <lineage>
        <taxon>Bacteria</taxon>
        <taxon>Bacillati</taxon>
        <taxon>Actinomycetota</taxon>
        <taxon>Actinomycetes</taxon>
        <taxon>Micromonosporales</taxon>
        <taxon>Micromonosporaceae</taxon>
        <taxon>Dactylosporangium</taxon>
    </lineage>
</organism>
<dbReference type="AlphaFoldDB" id="A0A9W6KQR3"/>
<comment type="caution">
    <text evidence="1">The sequence shown here is derived from an EMBL/GenBank/DDBJ whole genome shotgun (WGS) entry which is preliminary data.</text>
</comment>
<name>A0A9W6KQR3_9ACTN</name>
<reference evidence="1" key="1">
    <citation type="journal article" date="2014" name="Int. J. Syst. Evol. Microbiol.">
        <title>Complete genome sequence of Corynebacterium casei LMG S-19264T (=DSM 44701T), isolated from a smear-ripened cheese.</title>
        <authorList>
            <consortium name="US DOE Joint Genome Institute (JGI-PGF)"/>
            <person name="Walter F."/>
            <person name="Albersmeier A."/>
            <person name="Kalinowski J."/>
            <person name="Ruckert C."/>
        </authorList>
    </citation>
    <scope>NUCLEOTIDE SEQUENCE</scope>
    <source>
        <strain evidence="1">VKM Ac-1321</strain>
    </source>
</reference>
<gene>
    <name evidence="1" type="ORF">GCM10017581_064470</name>
</gene>
<evidence type="ECO:0000313" key="1">
    <source>
        <dbReference type="EMBL" id="GLL04700.1"/>
    </source>
</evidence>
<reference evidence="1" key="2">
    <citation type="submission" date="2023-01" db="EMBL/GenBank/DDBJ databases">
        <authorList>
            <person name="Sun Q."/>
            <person name="Evtushenko L."/>
        </authorList>
    </citation>
    <scope>NUCLEOTIDE SEQUENCE</scope>
    <source>
        <strain evidence="1">VKM Ac-1321</strain>
    </source>
</reference>
<sequence>MYMHWWWVTARVLPHHRLLDLPIPALTARPITTGTQYGEGSAIHVRGSRLGLLALSRLTCGPADCSAARDATDQAGLESLSMVGSRCDALSYSWYASQCLSWLCCRGQLRSFSVRSGQSVVVYGGKAYELWVLMSGSWHEALGEFAGQVEARRAQLVGWLPARGGGALGV</sequence>